<evidence type="ECO:0000313" key="2">
    <source>
        <dbReference type="Proteomes" id="UP001246372"/>
    </source>
</evidence>
<accession>A0ABU3PFP4</accession>
<sequence>MRRFQRSSLNVPDPQPIAQALAGHEGLARLGALLAASNARMALVAPLLPGALVRFVKPGPIDEDGWSLLAANAAVAAKLRHLQPRLEALMMERGLSPHRVRIKVQQG</sequence>
<dbReference type="Proteomes" id="UP001246372">
    <property type="component" value="Unassembled WGS sequence"/>
</dbReference>
<name>A0ABU3PFP4_9BURK</name>
<protein>
    <recommendedName>
        <fullName evidence="3">DUF721 domain-containing protein</fullName>
    </recommendedName>
</protein>
<dbReference type="EMBL" id="JAVXZY010000009">
    <property type="protein sequence ID" value="MDT9001410.1"/>
    <property type="molecule type" value="Genomic_DNA"/>
</dbReference>
<reference evidence="1" key="1">
    <citation type="submission" date="2023-09" db="EMBL/GenBank/DDBJ databases">
        <title>Paucibacter sp. APW11 Genome sequencing and assembly.</title>
        <authorList>
            <person name="Kim I."/>
        </authorList>
    </citation>
    <scope>NUCLEOTIDE SEQUENCE</scope>
    <source>
        <strain evidence="1">APW11</strain>
    </source>
</reference>
<dbReference type="RefSeq" id="WP_315652297.1">
    <property type="nucleotide sequence ID" value="NZ_JAVXZY010000009.1"/>
</dbReference>
<organism evidence="1 2">
    <name type="scientific">Roseateles aquae</name>
    <dbReference type="NCBI Taxonomy" id="3077235"/>
    <lineage>
        <taxon>Bacteria</taxon>
        <taxon>Pseudomonadati</taxon>
        <taxon>Pseudomonadota</taxon>
        <taxon>Betaproteobacteria</taxon>
        <taxon>Burkholderiales</taxon>
        <taxon>Sphaerotilaceae</taxon>
        <taxon>Roseateles</taxon>
    </lineage>
</organism>
<comment type="caution">
    <text evidence="1">The sequence shown here is derived from an EMBL/GenBank/DDBJ whole genome shotgun (WGS) entry which is preliminary data.</text>
</comment>
<evidence type="ECO:0000313" key="1">
    <source>
        <dbReference type="EMBL" id="MDT9001410.1"/>
    </source>
</evidence>
<proteinExistence type="predicted"/>
<evidence type="ECO:0008006" key="3">
    <source>
        <dbReference type="Google" id="ProtNLM"/>
    </source>
</evidence>
<gene>
    <name evidence="1" type="ORF">RQP53_19170</name>
</gene>
<keyword evidence="2" id="KW-1185">Reference proteome</keyword>